<dbReference type="AlphaFoldDB" id="A0A6G3QUE2"/>
<name>A0A6G3QUE2_9ACTN</name>
<evidence type="ECO:0000313" key="1">
    <source>
        <dbReference type="EMBL" id="NEA87118.1"/>
    </source>
</evidence>
<accession>A0A6G3QUE2</accession>
<dbReference type="RefSeq" id="WP_164334459.1">
    <property type="nucleotide sequence ID" value="NZ_JAAGMD010000394.1"/>
</dbReference>
<sequence>METTSPKMPQLAPEQILRACDYVELVWQEQGSEEEKAALAEFHADGPELARLIGEFGALLLAGYLTAVPDEHADCESAYVTEKLVTVASRYLKRWCLASGAGAHTAWIAAGFLIECMQEVDQVHQFLDDIRKNVGAGFRSGYGLN</sequence>
<proteinExistence type="predicted"/>
<gene>
    <name evidence="1" type="ORF">G3I53_13945</name>
</gene>
<protein>
    <submittedName>
        <fullName evidence="1">Uncharacterized protein</fullName>
    </submittedName>
</protein>
<dbReference type="EMBL" id="JAAGMD010000394">
    <property type="protein sequence ID" value="NEA87118.1"/>
    <property type="molecule type" value="Genomic_DNA"/>
</dbReference>
<organism evidence="1">
    <name type="scientific">Streptomyces sp. SID14436</name>
    <dbReference type="NCBI Taxonomy" id="2706070"/>
    <lineage>
        <taxon>Bacteria</taxon>
        <taxon>Bacillati</taxon>
        <taxon>Actinomycetota</taxon>
        <taxon>Actinomycetes</taxon>
        <taxon>Kitasatosporales</taxon>
        <taxon>Streptomycetaceae</taxon>
        <taxon>Streptomyces</taxon>
    </lineage>
</organism>
<reference evidence="1" key="1">
    <citation type="submission" date="2020-01" db="EMBL/GenBank/DDBJ databases">
        <title>Insect and environment-associated Actinomycetes.</title>
        <authorList>
            <person name="Currrie C."/>
            <person name="Chevrette M."/>
            <person name="Carlson C."/>
            <person name="Stubbendieck R."/>
            <person name="Wendt-Pienkowski E."/>
        </authorList>
    </citation>
    <scope>NUCLEOTIDE SEQUENCE</scope>
    <source>
        <strain evidence="1">SID14436</strain>
    </source>
</reference>
<comment type="caution">
    <text evidence="1">The sequence shown here is derived from an EMBL/GenBank/DDBJ whole genome shotgun (WGS) entry which is preliminary data.</text>
</comment>